<dbReference type="Pfam" id="PF00270">
    <property type="entry name" value="DEAD"/>
    <property type="match status" value="1"/>
</dbReference>
<protein>
    <recommendedName>
        <fullName evidence="1">DEAD/DEAH-box helicase domain-containing protein</fullName>
    </recommendedName>
</protein>
<dbReference type="Proteomes" id="UP001341281">
    <property type="component" value="Chromosome 03"/>
</dbReference>
<proteinExistence type="predicted"/>
<dbReference type="GO" id="GO:0003676">
    <property type="term" value="F:nucleic acid binding"/>
    <property type="evidence" value="ECO:0007669"/>
    <property type="project" value="InterPro"/>
</dbReference>
<sequence>MPGKTIAFGVPALMHIRKKVGGKAGKKKVPRCLVLSPTRELAQQVNQQLAIVVHNILSLIILANNLCIAIGNKHLSRRHLHVTDQKSVPGVGWSPRYL</sequence>
<evidence type="ECO:0000313" key="2">
    <source>
        <dbReference type="EMBL" id="WVZ62779.1"/>
    </source>
</evidence>
<evidence type="ECO:0000313" key="3">
    <source>
        <dbReference type="Proteomes" id="UP001341281"/>
    </source>
</evidence>
<dbReference type="AlphaFoldDB" id="A0AAQ3SYD1"/>
<dbReference type="InterPro" id="IPR027417">
    <property type="entry name" value="P-loop_NTPase"/>
</dbReference>
<organism evidence="2 3">
    <name type="scientific">Paspalum notatum var. saurae</name>
    <dbReference type="NCBI Taxonomy" id="547442"/>
    <lineage>
        <taxon>Eukaryota</taxon>
        <taxon>Viridiplantae</taxon>
        <taxon>Streptophyta</taxon>
        <taxon>Embryophyta</taxon>
        <taxon>Tracheophyta</taxon>
        <taxon>Spermatophyta</taxon>
        <taxon>Magnoliopsida</taxon>
        <taxon>Liliopsida</taxon>
        <taxon>Poales</taxon>
        <taxon>Poaceae</taxon>
        <taxon>PACMAD clade</taxon>
        <taxon>Panicoideae</taxon>
        <taxon>Andropogonodae</taxon>
        <taxon>Paspaleae</taxon>
        <taxon>Paspalinae</taxon>
        <taxon>Paspalum</taxon>
    </lineage>
</organism>
<dbReference type="Gene3D" id="3.40.50.300">
    <property type="entry name" value="P-loop containing nucleotide triphosphate hydrolases"/>
    <property type="match status" value="1"/>
</dbReference>
<feature type="domain" description="DEAD/DEAH-box helicase" evidence="1">
    <location>
        <begin position="3"/>
        <end position="55"/>
    </location>
</feature>
<dbReference type="SUPFAM" id="SSF52540">
    <property type="entry name" value="P-loop containing nucleoside triphosphate hydrolases"/>
    <property type="match status" value="1"/>
</dbReference>
<evidence type="ECO:0000259" key="1">
    <source>
        <dbReference type="Pfam" id="PF00270"/>
    </source>
</evidence>
<name>A0AAQ3SYD1_PASNO</name>
<dbReference type="EMBL" id="CP144747">
    <property type="protein sequence ID" value="WVZ62779.1"/>
    <property type="molecule type" value="Genomic_DNA"/>
</dbReference>
<gene>
    <name evidence="2" type="ORF">U9M48_012481</name>
</gene>
<dbReference type="InterPro" id="IPR011545">
    <property type="entry name" value="DEAD/DEAH_box_helicase_dom"/>
</dbReference>
<keyword evidence="3" id="KW-1185">Reference proteome</keyword>
<reference evidence="2 3" key="1">
    <citation type="submission" date="2024-02" db="EMBL/GenBank/DDBJ databases">
        <title>High-quality chromosome-scale genome assembly of Pensacola bahiagrass (Paspalum notatum Flugge var. saurae).</title>
        <authorList>
            <person name="Vega J.M."/>
            <person name="Podio M."/>
            <person name="Orjuela J."/>
            <person name="Siena L.A."/>
            <person name="Pessino S.C."/>
            <person name="Combes M.C."/>
            <person name="Mariac C."/>
            <person name="Albertini E."/>
            <person name="Pupilli F."/>
            <person name="Ortiz J.P.A."/>
            <person name="Leblanc O."/>
        </authorList>
    </citation>
    <scope>NUCLEOTIDE SEQUENCE [LARGE SCALE GENOMIC DNA]</scope>
    <source>
        <strain evidence="2">R1</strain>
        <tissue evidence="2">Leaf</tissue>
    </source>
</reference>
<dbReference type="GO" id="GO:0005524">
    <property type="term" value="F:ATP binding"/>
    <property type="evidence" value="ECO:0007669"/>
    <property type="project" value="InterPro"/>
</dbReference>
<accession>A0AAQ3SYD1</accession>